<dbReference type="CDD" id="cd00173">
    <property type="entry name" value="SH2"/>
    <property type="match status" value="1"/>
</dbReference>
<dbReference type="InterPro" id="IPR000980">
    <property type="entry name" value="SH2"/>
</dbReference>
<reference evidence="3" key="1">
    <citation type="submission" date="2020-04" db="EMBL/GenBank/DDBJ databases">
        <authorList>
            <person name="Alioto T."/>
            <person name="Alioto T."/>
            <person name="Gomez Garrido J."/>
        </authorList>
    </citation>
    <scope>NUCLEOTIDE SEQUENCE</scope>
    <source>
        <strain evidence="3">A484AB</strain>
    </source>
</reference>
<feature type="compositionally biased region" description="Basic and acidic residues" evidence="2">
    <location>
        <begin position="128"/>
        <end position="142"/>
    </location>
</feature>
<gene>
    <name evidence="3" type="ORF">PACLA_8A016924</name>
</gene>
<evidence type="ECO:0000256" key="2">
    <source>
        <dbReference type="SAM" id="MobiDB-lite"/>
    </source>
</evidence>
<accession>A0A6S7GWY9</accession>
<sequence>MAKDKPLWYHGSITADEATRILTKIREPGAFLLRDSQSTEGAFTLSVSCSVEEAGNFVDVQNYRIVNYRNKAGRKKFPSMKDLDECLQKQTAQRGIMPPSLGRPVEKSSIEEWEKTDVNWRAKFKVHEGEKHTEHKIKDPNKKSSKFSKFGLRKKKKQPNKITEETGQSVLLQDDNSPQDVAVGNDATESNSGNEDGYLEPLDPERDSGMAGNNAMGNNENIYTLNRDSDQGGALNQNIALQKQAEDDCSYDNDSNNLTKSTTTKDLDTEINDEGSNSGVDNLPGNSNTGIYMSSSAVINKNNEVPGKDSFNQVPEINNGIYMSTSGTTPSEMPRRDEGGGGSSANSGIYMAPNQNTNKNNGGSRSQEVGVDSSVTQNEI</sequence>
<name>A0A6S7GWY9_PARCT</name>
<keyword evidence="1" id="KW-0727">SH2 domain</keyword>
<dbReference type="Gene3D" id="3.30.505.10">
    <property type="entry name" value="SH2 domain"/>
    <property type="match status" value="1"/>
</dbReference>
<keyword evidence="4" id="KW-1185">Reference proteome</keyword>
<feature type="compositionally biased region" description="Polar residues" evidence="2">
    <location>
        <begin position="310"/>
        <end position="331"/>
    </location>
</feature>
<evidence type="ECO:0000313" key="3">
    <source>
        <dbReference type="EMBL" id="CAB3996488.1"/>
    </source>
</evidence>
<dbReference type="InterPro" id="IPR051184">
    <property type="entry name" value="Tyrosine-phos_adapter"/>
</dbReference>
<feature type="compositionally biased region" description="Polar residues" evidence="2">
    <location>
        <begin position="165"/>
        <end position="179"/>
    </location>
</feature>
<dbReference type="SUPFAM" id="SSF55550">
    <property type="entry name" value="SH2 domain"/>
    <property type="match status" value="1"/>
</dbReference>
<feature type="compositionally biased region" description="Basic residues" evidence="2">
    <location>
        <begin position="143"/>
        <end position="159"/>
    </location>
</feature>
<evidence type="ECO:0000256" key="1">
    <source>
        <dbReference type="ARBA" id="ARBA00022999"/>
    </source>
</evidence>
<dbReference type="GO" id="GO:0005737">
    <property type="term" value="C:cytoplasm"/>
    <property type="evidence" value="ECO:0007669"/>
    <property type="project" value="TreeGrafter"/>
</dbReference>
<dbReference type="PROSITE" id="PS50001">
    <property type="entry name" value="SH2"/>
    <property type="match status" value="1"/>
</dbReference>
<feature type="region of interest" description="Disordered" evidence="2">
    <location>
        <begin position="128"/>
        <end position="213"/>
    </location>
</feature>
<feature type="compositionally biased region" description="Polar residues" evidence="2">
    <location>
        <begin position="353"/>
        <end position="380"/>
    </location>
</feature>
<dbReference type="PANTHER" id="PTHR19969:SF5">
    <property type="entry name" value="CRK-LIKE PROTEIN"/>
    <property type="match status" value="1"/>
</dbReference>
<dbReference type="PRINTS" id="PR00401">
    <property type="entry name" value="SH2DOMAIN"/>
</dbReference>
<dbReference type="PANTHER" id="PTHR19969">
    <property type="entry name" value="SH2-SH3 ADAPTOR PROTEIN-RELATED"/>
    <property type="match status" value="1"/>
</dbReference>
<dbReference type="GO" id="GO:0030971">
    <property type="term" value="F:receptor tyrosine kinase binding"/>
    <property type="evidence" value="ECO:0007669"/>
    <property type="project" value="TreeGrafter"/>
</dbReference>
<dbReference type="GO" id="GO:0007167">
    <property type="term" value="P:enzyme-linked receptor protein signaling pathway"/>
    <property type="evidence" value="ECO:0007669"/>
    <property type="project" value="TreeGrafter"/>
</dbReference>
<protein>
    <submittedName>
        <fullName evidence="3">Uncharacterized protein</fullName>
    </submittedName>
</protein>
<dbReference type="GO" id="GO:0016477">
    <property type="term" value="P:cell migration"/>
    <property type="evidence" value="ECO:0007669"/>
    <property type="project" value="TreeGrafter"/>
</dbReference>
<dbReference type="Proteomes" id="UP001152795">
    <property type="component" value="Unassembled WGS sequence"/>
</dbReference>
<dbReference type="AlphaFoldDB" id="A0A6S7GWY9"/>
<dbReference type="SMART" id="SM00252">
    <property type="entry name" value="SH2"/>
    <property type="match status" value="1"/>
</dbReference>
<evidence type="ECO:0000313" key="4">
    <source>
        <dbReference type="Proteomes" id="UP001152795"/>
    </source>
</evidence>
<dbReference type="GO" id="GO:0035591">
    <property type="term" value="F:signaling adaptor activity"/>
    <property type="evidence" value="ECO:0007669"/>
    <property type="project" value="TreeGrafter"/>
</dbReference>
<dbReference type="OrthoDB" id="5990423at2759"/>
<dbReference type="Pfam" id="PF00017">
    <property type="entry name" value="SH2"/>
    <property type="match status" value="1"/>
</dbReference>
<proteinExistence type="predicted"/>
<comment type="caution">
    <text evidence="3">The sequence shown here is derived from an EMBL/GenBank/DDBJ whole genome shotgun (WGS) entry which is preliminary data.</text>
</comment>
<feature type="region of interest" description="Disordered" evidence="2">
    <location>
        <begin position="304"/>
        <end position="380"/>
    </location>
</feature>
<dbReference type="EMBL" id="CACRXK020002878">
    <property type="protein sequence ID" value="CAB3996488.1"/>
    <property type="molecule type" value="Genomic_DNA"/>
</dbReference>
<organism evidence="3 4">
    <name type="scientific">Paramuricea clavata</name>
    <name type="common">Red gorgonian</name>
    <name type="synonym">Violescent sea-whip</name>
    <dbReference type="NCBI Taxonomy" id="317549"/>
    <lineage>
        <taxon>Eukaryota</taxon>
        <taxon>Metazoa</taxon>
        <taxon>Cnidaria</taxon>
        <taxon>Anthozoa</taxon>
        <taxon>Octocorallia</taxon>
        <taxon>Malacalcyonacea</taxon>
        <taxon>Plexauridae</taxon>
        <taxon>Paramuricea</taxon>
    </lineage>
</organism>
<dbReference type="InterPro" id="IPR036860">
    <property type="entry name" value="SH2_dom_sf"/>
</dbReference>